<dbReference type="InterPro" id="IPR001204">
    <property type="entry name" value="Phos_transporter"/>
</dbReference>
<feature type="transmembrane region" description="Helical" evidence="6">
    <location>
        <begin position="303"/>
        <end position="329"/>
    </location>
</feature>
<evidence type="ECO:0000313" key="8">
    <source>
        <dbReference type="Proteomes" id="UP000597444"/>
    </source>
</evidence>
<reference evidence="7" key="1">
    <citation type="submission" date="2020-10" db="EMBL/GenBank/DDBJ databases">
        <title>Taxonomic study of unclassified bacteria belonging to the class Ktedonobacteria.</title>
        <authorList>
            <person name="Yabe S."/>
            <person name="Wang C.M."/>
            <person name="Zheng Y."/>
            <person name="Sakai Y."/>
            <person name="Cavaletti L."/>
            <person name="Monciardini P."/>
            <person name="Donadio S."/>
        </authorList>
    </citation>
    <scope>NUCLEOTIDE SEQUENCE</scope>
    <source>
        <strain evidence="7">ID150040</strain>
    </source>
</reference>
<organism evidence="7 8">
    <name type="scientific">Reticulibacter mediterranei</name>
    <dbReference type="NCBI Taxonomy" id="2778369"/>
    <lineage>
        <taxon>Bacteria</taxon>
        <taxon>Bacillati</taxon>
        <taxon>Chloroflexota</taxon>
        <taxon>Ktedonobacteria</taxon>
        <taxon>Ktedonobacterales</taxon>
        <taxon>Reticulibacteraceae</taxon>
        <taxon>Reticulibacter</taxon>
    </lineage>
</organism>
<feature type="transmembrane region" description="Helical" evidence="6">
    <location>
        <begin position="108"/>
        <end position="127"/>
    </location>
</feature>
<keyword evidence="5 6" id="KW-0472">Membrane</keyword>
<dbReference type="RefSeq" id="WP_220207275.1">
    <property type="nucleotide sequence ID" value="NZ_BNJK01000001.1"/>
</dbReference>
<dbReference type="Proteomes" id="UP000597444">
    <property type="component" value="Unassembled WGS sequence"/>
</dbReference>
<proteinExistence type="predicted"/>
<feature type="transmembrane region" description="Helical" evidence="6">
    <location>
        <begin position="47"/>
        <end position="69"/>
    </location>
</feature>
<keyword evidence="8" id="KW-1185">Reference proteome</keyword>
<keyword evidence="2" id="KW-0813">Transport</keyword>
<evidence type="ECO:0000256" key="3">
    <source>
        <dbReference type="ARBA" id="ARBA00022692"/>
    </source>
</evidence>
<dbReference type="EMBL" id="BNJK01000001">
    <property type="protein sequence ID" value="GHO96669.1"/>
    <property type="molecule type" value="Genomic_DNA"/>
</dbReference>
<sequence>MFSVPLLVLVLIIAIALVFDFINGFHDTANAIATSVATRVLTPGVAVLMAGILNVVGALTGTAVATTVGRGIVAPENSTQLLVVAALVSAIIWGLITWWFGIPSSSSHALIFSIVGAGVAAAGWQAIQFGGLAKTFQGLIFSPLLGFIGAFFVMIGLLWIFARAHPGLVSRLFGRLQIVSAAWMAFSHGSNDAQKTMGIITMALASYYGWTGGEWQVPLWVILMSATSMGLGTSIGGWRIIRTIGLKVVDLRPINGFAAETAAAAIIETASRLGIPVSTTHVISTAIMGVGATKRVSAVRWGIAGRIVTAWIVTIPSCILMGWIFYVLLHLLTGLK</sequence>
<dbReference type="PANTHER" id="PTHR11101:SF80">
    <property type="entry name" value="PHOSPHATE TRANSPORTER"/>
    <property type="match status" value="1"/>
</dbReference>
<dbReference type="Pfam" id="PF01384">
    <property type="entry name" value="PHO4"/>
    <property type="match status" value="1"/>
</dbReference>
<evidence type="ECO:0000256" key="1">
    <source>
        <dbReference type="ARBA" id="ARBA00004141"/>
    </source>
</evidence>
<evidence type="ECO:0000256" key="4">
    <source>
        <dbReference type="ARBA" id="ARBA00022989"/>
    </source>
</evidence>
<evidence type="ECO:0000313" key="7">
    <source>
        <dbReference type="EMBL" id="GHO96669.1"/>
    </source>
</evidence>
<keyword evidence="4 6" id="KW-1133">Transmembrane helix</keyword>
<feature type="transmembrane region" description="Helical" evidence="6">
    <location>
        <begin position="217"/>
        <end position="238"/>
    </location>
</feature>
<keyword evidence="3 6" id="KW-0812">Transmembrane</keyword>
<evidence type="ECO:0000256" key="2">
    <source>
        <dbReference type="ARBA" id="ARBA00022448"/>
    </source>
</evidence>
<dbReference type="AlphaFoldDB" id="A0A8J3N322"/>
<dbReference type="GO" id="GO:0016020">
    <property type="term" value="C:membrane"/>
    <property type="evidence" value="ECO:0007669"/>
    <property type="project" value="UniProtKB-SubCell"/>
</dbReference>
<evidence type="ECO:0000256" key="6">
    <source>
        <dbReference type="SAM" id="Phobius"/>
    </source>
</evidence>
<comment type="caution">
    <text evidence="7">The sequence shown here is derived from an EMBL/GenBank/DDBJ whole genome shotgun (WGS) entry which is preliminary data.</text>
</comment>
<protein>
    <submittedName>
        <fullName evidence="7">Anion permease</fullName>
    </submittedName>
</protein>
<dbReference type="PANTHER" id="PTHR11101">
    <property type="entry name" value="PHOSPHATE TRANSPORTER"/>
    <property type="match status" value="1"/>
</dbReference>
<evidence type="ECO:0000256" key="5">
    <source>
        <dbReference type="ARBA" id="ARBA00023136"/>
    </source>
</evidence>
<gene>
    <name evidence="7" type="ORF">KSF_067170</name>
</gene>
<dbReference type="GO" id="GO:0005315">
    <property type="term" value="F:phosphate transmembrane transporter activity"/>
    <property type="evidence" value="ECO:0007669"/>
    <property type="project" value="InterPro"/>
</dbReference>
<feature type="transmembrane region" description="Helical" evidence="6">
    <location>
        <begin position="81"/>
        <end position="102"/>
    </location>
</feature>
<dbReference type="GO" id="GO:0035435">
    <property type="term" value="P:phosphate ion transmembrane transport"/>
    <property type="evidence" value="ECO:0007669"/>
    <property type="project" value="TreeGrafter"/>
</dbReference>
<name>A0A8J3N322_9CHLR</name>
<feature type="transmembrane region" description="Helical" evidence="6">
    <location>
        <begin position="139"/>
        <end position="162"/>
    </location>
</feature>
<comment type="subcellular location">
    <subcellularLocation>
        <location evidence="1">Membrane</location>
        <topology evidence="1">Multi-pass membrane protein</topology>
    </subcellularLocation>
</comment>
<accession>A0A8J3N322</accession>